<reference evidence="1 2" key="1">
    <citation type="journal article" date="2023" name="Plants (Basel)">
        <title>Bridging the Gap: Combining Genomics and Transcriptomics Approaches to Understand Stylosanthes scabra, an Orphan Legume from the Brazilian Caatinga.</title>
        <authorList>
            <person name="Ferreira-Neto J.R.C."/>
            <person name="da Silva M.D."/>
            <person name="Binneck E."/>
            <person name="de Melo N.F."/>
            <person name="da Silva R.H."/>
            <person name="de Melo A.L.T.M."/>
            <person name="Pandolfi V."/>
            <person name="Bustamante F.O."/>
            <person name="Brasileiro-Vidal A.C."/>
            <person name="Benko-Iseppon A.M."/>
        </authorList>
    </citation>
    <scope>NUCLEOTIDE SEQUENCE [LARGE SCALE GENOMIC DNA]</scope>
    <source>
        <tissue evidence="1">Leaves</tissue>
    </source>
</reference>
<accession>A0ABU6X7W5</accession>
<proteinExistence type="predicted"/>
<evidence type="ECO:0000313" key="1">
    <source>
        <dbReference type="EMBL" id="MED6193255.1"/>
    </source>
</evidence>
<name>A0ABU6X7W5_9FABA</name>
<keyword evidence="2" id="KW-1185">Reference proteome</keyword>
<dbReference type="EMBL" id="JASCZI010211500">
    <property type="protein sequence ID" value="MED6193255.1"/>
    <property type="molecule type" value="Genomic_DNA"/>
</dbReference>
<gene>
    <name evidence="1" type="ORF">PIB30_017646</name>
</gene>
<evidence type="ECO:0000313" key="2">
    <source>
        <dbReference type="Proteomes" id="UP001341840"/>
    </source>
</evidence>
<organism evidence="1 2">
    <name type="scientific">Stylosanthes scabra</name>
    <dbReference type="NCBI Taxonomy" id="79078"/>
    <lineage>
        <taxon>Eukaryota</taxon>
        <taxon>Viridiplantae</taxon>
        <taxon>Streptophyta</taxon>
        <taxon>Embryophyta</taxon>
        <taxon>Tracheophyta</taxon>
        <taxon>Spermatophyta</taxon>
        <taxon>Magnoliopsida</taxon>
        <taxon>eudicotyledons</taxon>
        <taxon>Gunneridae</taxon>
        <taxon>Pentapetalae</taxon>
        <taxon>rosids</taxon>
        <taxon>fabids</taxon>
        <taxon>Fabales</taxon>
        <taxon>Fabaceae</taxon>
        <taxon>Papilionoideae</taxon>
        <taxon>50 kb inversion clade</taxon>
        <taxon>dalbergioids sensu lato</taxon>
        <taxon>Dalbergieae</taxon>
        <taxon>Pterocarpus clade</taxon>
        <taxon>Stylosanthes</taxon>
    </lineage>
</organism>
<comment type="caution">
    <text evidence="1">The sequence shown here is derived from an EMBL/GenBank/DDBJ whole genome shotgun (WGS) entry which is preliminary data.</text>
</comment>
<sequence length="102" mass="11473">MRRGCRELRVAGNRASIGALDQKLSRPEVGVERKRIDSESILAPTLLNSLSFFLVVKKENVLKMAIDELGDARGIYHAGRWSQTPRRWALLMALLRLGSRDA</sequence>
<protein>
    <submittedName>
        <fullName evidence="1">Uncharacterized protein</fullName>
    </submittedName>
</protein>
<dbReference type="Proteomes" id="UP001341840">
    <property type="component" value="Unassembled WGS sequence"/>
</dbReference>